<dbReference type="InterPro" id="IPR027417">
    <property type="entry name" value="P-loop_NTPase"/>
</dbReference>
<dbReference type="Proteomes" id="UP000034074">
    <property type="component" value="Unassembled WGS sequence"/>
</dbReference>
<dbReference type="SUPFAM" id="SSF52540">
    <property type="entry name" value="P-loop containing nucleoside triphosphate hydrolases"/>
    <property type="match status" value="1"/>
</dbReference>
<evidence type="ECO:0000313" key="1">
    <source>
        <dbReference type="EMBL" id="KKG75628.1"/>
    </source>
</evidence>
<evidence type="ECO:0000313" key="2">
    <source>
        <dbReference type="EMBL" id="KKG84505.1"/>
    </source>
</evidence>
<sequence length="374" mass="42734">MISDTMLPDIKKKVEDFNNPIFQRYLKSEMQQRYVCPICDLPNPDFTQLHKHMNICHKDHVDNPAVKEALDPLSGVKKILIDKTDGELITMGKFFGERITSEHNQHVLLNIIGKTGMGKSNAAMRIGEEVARYIATVKGGDPEDYFNITNIAIMRLDSIIPIIEDLDQKRFNIIVLDDIGASYSARDFNKAVNKNMNKVFQTFRDTNTMLIMTMPDSFLIDKVGRRLAHYQIEITDARHNEGISVGKLFEVIEQYRRGGQPHYHFVIYNGIKYPRIVFQRASAKLASDYEAKRSAIRKTLQVEAIANIRDADAEALEGIEKKEKIPKHIQIAEKVRVKISEDPDISIQKMSIELATSRDTVRNAKQYLKDNGLL</sequence>
<protein>
    <submittedName>
        <fullName evidence="4">Uncharacterized protein</fullName>
    </submittedName>
</protein>
<dbReference type="Gene3D" id="3.40.50.300">
    <property type="entry name" value="P-loop containing nucleotide triphosphate hydrolases"/>
    <property type="match status" value="1"/>
</dbReference>
<accession>A0A0F8K639</accession>
<dbReference type="PATRIC" id="fig|2209.71.peg.3890"/>
<name>A0A0F8K639_METMZ</name>
<dbReference type="Proteomes" id="UP000034944">
    <property type="component" value="Unassembled WGS sequence"/>
</dbReference>
<evidence type="ECO:0000313" key="6">
    <source>
        <dbReference type="Proteomes" id="UP000034074"/>
    </source>
</evidence>
<evidence type="ECO:0000313" key="5">
    <source>
        <dbReference type="Proteomes" id="UP000033889"/>
    </source>
</evidence>
<dbReference type="EMBL" id="JJPQ01000038">
    <property type="protein sequence ID" value="KKG84505.1"/>
    <property type="molecule type" value="Genomic_DNA"/>
</dbReference>
<dbReference type="Proteomes" id="UP000033889">
    <property type="component" value="Unassembled WGS sequence"/>
</dbReference>
<comment type="caution">
    <text evidence="4">The sequence shown here is derived from an EMBL/GenBank/DDBJ whole genome shotgun (WGS) entry which is preliminary data.</text>
</comment>
<evidence type="ECO:0000313" key="3">
    <source>
        <dbReference type="EMBL" id="KKH07228.1"/>
    </source>
</evidence>
<dbReference type="RefSeq" id="WP_048040790.1">
    <property type="nucleotide sequence ID" value="NZ_JJPN01000006.1"/>
</dbReference>
<dbReference type="EMBL" id="JJPZ01000146">
    <property type="protein sequence ID" value="KKH07228.1"/>
    <property type="molecule type" value="Genomic_DNA"/>
</dbReference>
<gene>
    <name evidence="1" type="ORF">DU46_17760</name>
    <name evidence="4" type="ORF">DU51_00525</name>
    <name evidence="2" type="ORF">DU61_18240</name>
    <name evidence="3" type="ORF">DU62_16045</name>
</gene>
<dbReference type="AlphaFoldDB" id="A0A0F8K639"/>
<dbReference type="EMBL" id="JJPY01000045">
    <property type="protein sequence ID" value="KKH09953.1"/>
    <property type="molecule type" value="Genomic_DNA"/>
</dbReference>
<proteinExistence type="predicted"/>
<dbReference type="EMBL" id="JJPN01000006">
    <property type="protein sequence ID" value="KKG75628.1"/>
    <property type="molecule type" value="Genomic_DNA"/>
</dbReference>
<evidence type="ECO:0000313" key="7">
    <source>
        <dbReference type="Proteomes" id="UP000034820"/>
    </source>
</evidence>
<dbReference type="OrthoDB" id="287793at2157"/>
<organism evidence="4 7">
    <name type="scientific">Methanosarcina mazei</name>
    <name type="common">Methanosarcina frisia</name>
    <dbReference type="NCBI Taxonomy" id="2209"/>
    <lineage>
        <taxon>Archaea</taxon>
        <taxon>Methanobacteriati</taxon>
        <taxon>Methanobacteriota</taxon>
        <taxon>Stenosarchaea group</taxon>
        <taxon>Methanomicrobia</taxon>
        <taxon>Methanosarcinales</taxon>
        <taxon>Methanosarcinaceae</taxon>
        <taxon>Methanosarcina</taxon>
    </lineage>
</organism>
<evidence type="ECO:0000313" key="8">
    <source>
        <dbReference type="Proteomes" id="UP000034944"/>
    </source>
</evidence>
<reference evidence="5 6" key="1">
    <citation type="journal article" date="2015" name="ISME J.">
        <title>Genomic and phenotypic differentiation among Methanosarcina mazei populations from Columbia River sediment.</title>
        <authorList>
            <person name="Youngblut N.D."/>
            <person name="Wirth J.S."/>
            <person name="Henriksen J.R."/>
            <person name="Smith M."/>
            <person name="Simon H."/>
            <person name="Metcalf W.W."/>
            <person name="Whitaker R.J."/>
        </authorList>
    </citation>
    <scope>NUCLEOTIDE SEQUENCE [LARGE SCALE GENOMIC DNA]</scope>
    <source>
        <strain evidence="1 6">3.H.A.1A.2</strain>
        <strain evidence="2 5">3.H.A.2.5</strain>
        <strain evidence="4 7">3.H.T.1A.1</strain>
        <strain evidence="3 8">3.H.T.1A.2</strain>
    </source>
</reference>
<dbReference type="Proteomes" id="UP000034820">
    <property type="component" value="Unassembled WGS sequence"/>
</dbReference>
<evidence type="ECO:0000313" key="4">
    <source>
        <dbReference type="EMBL" id="KKH09953.1"/>
    </source>
</evidence>